<keyword evidence="6 8" id="KW-0687">Ribonucleoprotein</keyword>
<dbReference type="HAMAP" id="MF_01328_B">
    <property type="entry name" value="Ribosomal_uL4_B"/>
    <property type="match status" value="1"/>
</dbReference>
<proteinExistence type="inferred from homology"/>
<dbReference type="GO" id="GO:0019843">
    <property type="term" value="F:rRNA binding"/>
    <property type="evidence" value="ECO:0007669"/>
    <property type="project" value="UniProtKB-UniRule"/>
</dbReference>
<reference evidence="10" key="1">
    <citation type="submission" date="2016-10" db="EMBL/GenBank/DDBJ databases">
        <title>Chloroplast genomes as a tool to resolve red algal phylogenies: a case study in the Nemaliales.</title>
        <authorList>
            <person name="Costa J.F."/>
            <person name="Lin S.M."/>
            <person name="Macaya E.C."/>
            <person name="Fernandez-Garcia C."/>
            <person name="Verbruggen H."/>
        </authorList>
    </citation>
    <scope>NUCLEOTIDE SEQUENCE</scope>
    <source>
        <strain evidence="10">J.0167</strain>
    </source>
</reference>
<evidence type="ECO:0000256" key="8">
    <source>
        <dbReference type="HAMAP-Rule" id="MF_01328"/>
    </source>
</evidence>
<dbReference type="InterPro" id="IPR023574">
    <property type="entry name" value="Ribosomal_uL4_dom_sf"/>
</dbReference>
<dbReference type="GO" id="GO:0003735">
    <property type="term" value="F:structural constituent of ribosome"/>
    <property type="evidence" value="ECO:0007669"/>
    <property type="project" value="InterPro"/>
</dbReference>
<evidence type="ECO:0000256" key="6">
    <source>
        <dbReference type="ARBA" id="ARBA00023274"/>
    </source>
</evidence>
<dbReference type="AlphaFoldDB" id="A0A1G4NTL9"/>
<evidence type="ECO:0000256" key="7">
    <source>
        <dbReference type="ARBA" id="ARBA00035208"/>
    </source>
</evidence>
<dbReference type="SUPFAM" id="SSF52166">
    <property type="entry name" value="Ribosomal protein L4"/>
    <property type="match status" value="1"/>
</dbReference>
<keyword evidence="4 8" id="KW-0694">RNA-binding</keyword>
<evidence type="ECO:0000256" key="5">
    <source>
        <dbReference type="ARBA" id="ARBA00022980"/>
    </source>
</evidence>
<dbReference type="PANTHER" id="PTHR10746:SF17">
    <property type="entry name" value="LARGE RIBOSOMAL SUBUNIT PROTEIN UL4C"/>
    <property type="match status" value="1"/>
</dbReference>
<dbReference type="GO" id="GO:1990904">
    <property type="term" value="C:ribonucleoprotein complex"/>
    <property type="evidence" value="ECO:0007669"/>
    <property type="project" value="UniProtKB-KW"/>
</dbReference>
<feature type="region of interest" description="Disordered" evidence="9">
    <location>
        <begin position="47"/>
        <end position="81"/>
    </location>
</feature>
<dbReference type="Pfam" id="PF00573">
    <property type="entry name" value="Ribosomal_L4"/>
    <property type="match status" value="1"/>
</dbReference>
<keyword evidence="10" id="KW-0934">Plastid</keyword>
<gene>
    <name evidence="8 10" type="primary">rpl4</name>
    <name evidence="10" type="ORF">J0167_162</name>
</gene>
<evidence type="ECO:0000256" key="3">
    <source>
        <dbReference type="ARBA" id="ARBA00022730"/>
    </source>
</evidence>
<evidence type="ECO:0000256" key="4">
    <source>
        <dbReference type="ARBA" id="ARBA00022884"/>
    </source>
</evidence>
<dbReference type="NCBIfam" id="TIGR03953">
    <property type="entry name" value="rplD_bact"/>
    <property type="match status" value="1"/>
</dbReference>
<comment type="subcellular location">
    <subcellularLocation>
        <location evidence="8">Plastid</location>
        <location evidence="8">Chloroplast</location>
    </subcellularLocation>
</comment>
<name>A0A1G4NTL9_9FLOR</name>
<accession>A0A1G4NTL9</accession>
<protein>
    <recommendedName>
        <fullName evidence="7 8">Large ribosomal subunit protein uL4c</fullName>
    </recommendedName>
</protein>
<dbReference type="Gene3D" id="3.40.1370.10">
    <property type="match status" value="1"/>
</dbReference>
<comment type="similarity">
    <text evidence="2 8">Belongs to the universal ribosomal protein uL4 family.</text>
</comment>
<evidence type="ECO:0000256" key="9">
    <source>
        <dbReference type="SAM" id="MobiDB-lite"/>
    </source>
</evidence>
<dbReference type="EMBL" id="LT622866">
    <property type="protein sequence ID" value="SCW22000.1"/>
    <property type="molecule type" value="Genomic_DNA"/>
</dbReference>
<dbReference type="RefSeq" id="YP_009313746.1">
    <property type="nucleotide sequence ID" value="NC_031658.1"/>
</dbReference>
<dbReference type="GO" id="GO:0005840">
    <property type="term" value="C:ribosome"/>
    <property type="evidence" value="ECO:0007669"/>
    <property type="project" value="UniProtKB-KW"/>
</dbReference>
<keyword evidence="10" id="KW-0150">Chloroplast</keyword>
<evidence type="ECO:0000256" key="1">
    <source>
        <dbReference type="ARBA" id="ARBA00004083"/>
    </source>
</evidence>
<sequence>MSTEQTIKYKIYTDKNLEKETKTIKLKTSNLNSGYIIHRSLIRQMEESRQGTACTKTRSEVRGGGRKPWKQKGTGKARAGSIRSPLWRGGGVIFGPKPKNYKLKINAKEKQLALRNLLANKANYVTVINENDLEINIPKTKEIQKKLSSFGIVAQQKCLIIVKQKSNNLYLAIRNLPDVELVQANHLNILLLLKAKQILVTKDALSTIEAIYNA</sequence>
<reference evidence="10" key="2">
    <citation type="submission" date="2016-10" db="EMBL/GenBank/DDBJ databases">
        <authorList>
            <person name="de Groot N.N."/>
        </authorList>
    </citation>
    <scope>NUCLEOTIDE SEQUENCE</scope>
    <source>
        <strain evidence="10">J.0167</strain>
    </source>
</reference>
<dbReference type="PANTHER" id="PTHR10746">
    <property type="entry name" value="50S RIBOSOMAL PROTEIN L4"/>
    <property type="match status" value="1"/>
</dbReference>
<comment type="subunit">
    <text evidence="8">Part of the 50S ribosomal subunit.</text>
</comment>
<dbReference type="InterPro" id="IPR013005">
    <property type="entry name" value="Ribosomal_uL4-like"/>
</dbReference>
<dbReference type="GO" id="GO:0006412">
    <property type="term" value="P:translation"/>
    <property type="evidence" value="ECO:0007669"/>
    <property type="project" value="UniProtKB-UniRule"/>
</dbReference>
<dbReference type="GO" id="GO:0009507">
    <property type="term" value="C:chloroplast"/>
    <property type="evidence" value="ECO:0007669"/>
    <property type="project" value="UniProtKB-SubCell"/>
</dbReference>
<evidence type="ECO:0000313" key="10">
    <source>
        <dbReference type="EMBL" id="SCW22000.1"/>
    </source>
</evidence>
<comment type="function">
    <text evidence="1 8">Probably binds the 23S rRNA.</text>
</comment>
<feature type="compositionally biased region" description="Basic residues" evidence="9">
    <location>
        <begin position="64"/>
        <end position="75"/>
    </location>
</feature>
<evidence type="ECO:0000256" key="2">
    <source>
        <dbReference type="ARBA" id="ARBA00010528"/>
    </source>
</evidence>
<dbReference type="GeneID" id="29998456"/>
<geneLocation type="chloroplast" evidence="10"/>
<keyword evidence="5 8" id="KW-0689">Ribosomal protein</keyword>
<keyword evidence="3 8" id="KW-0699">rRNA-binding</keyword>
<organism evidence="10">
    <name type="scientific">Helminthocladia australis</name>
    <dbReference type="NCBI Taxonomy" id="260093"/>
    <lineage>
        <taxon>Eukaryota</taxon>
        <taxon>Rhodophyta</taxon>
        <taxon>Florideophyceae</taxon>
        <taxon>Nemaliophycidae</taxon>
        <taxon>Nemaliales</taxon>
        <taxon>Liagoraceae</taxon>
        <taxon>Helminthocladia</taxon>
    </lineage>
</organism>
<dbReference type="InterPro" id="IPR002136">
    <property type="entry name" value="Ribosomal_uL4"/>
</dbReference>